<name>A0A1R1PYH4_ZANCU</name>
<dbReference type="InterPro" id="IPR057766">
    <property type="entry name" value="Znf-C2H2_OTU1-like_C"/>
</dbReference>
<evidence type="ECO:0000313" key="2">
    <source>
        <dbReference type="EMBL" id="OMH86006.1"/>
    </source>
</evidence>
<organism evidence="2 3">
    <name type="scientific">Zancudomyces culisetae</name>
    <name type="common">Gut fungus</name>
    <name type="synonym">Smittium culisetae</name>
    <dbReference type="NCBI Taxonomy" id="1213189"/>
    <lineage>
        <taxon>Eukaryota</taxon>
        <taxon>Fungi</taxon>
        <taxon>Fungi incertae sedis</taxon>
        <taxon>Zoopagomycota</taxon>
        <taxon>Kickxellomycotina</taxon>
        <taxon>Harpellomycetes</taxon>
        <taxon>Harpellales</taxon>
        <taxon>Legeriomycetaceae</taxon>
        <taxon>Zancudomyces</taxon>
    </lineage>
</organism>
<feature type="domain" description="C2H2-type" evidence="1">
    <location>
        <begin position="73"/>
        <end position="95"/>
    </location>
</feature>
<proteinExistence type="predicted"/>
<dbReference type="OrthoDB" id="65596at2759"/>
<dbReference type="Proteomes" id="UP000188320">
    <property type="component" value="Unassembled WGS sequence"/>
</dbReference>
<dbReference type="EMBL" id="LSSK01000024">
    <property type="protein sequence ID" value="OMH86006.1"/>
    <property type="molecule type" value="Genomic_DNA"/>
</dbReference>
<evidence type="ECO:0000259" key="1">
    <source>
        <dbReference type="PROSITE" id="PS00028"/>
    </source>
</evidence>
<keyword evidence="3" id="KW-1185">Reference proteome</keyword>
<reference evidence="3" key="1">
    <citation type="submission" date="2017-01" db="EMBL/GenBank/DDBJ databases">
        <authorList>
            <person name="Wang Y."/>
            <person name="White M."/>
            <person name="Kvist S."/>
            <person name="Moncalvo J.-M."/>
        </authorList>
    </citation>
    <scope>NUCLEOTIDE SEQUENCE [LARGE SCALE GENOMIC DNA]</scope>
    <source>
        <strain evidence="3">COL-18-3</strain>
    </source>
</reference>
<comment type="caution">
    <text evidence="2">The sequence shown here is derived from an EMBL/GenBank/DDBJ whole genome shotgun (WGS) entry which is preliminary data.</text>
</comment>
<protein>
    <submittedName>
        <fullName evidence="2">Putative ubiquitin thioesterase otu1</fullName>
    </submittedName>
</protein>
<sequence>MSSAKLIRKQGSSVVGANISGFGVTSNTMALAQQKTVFDITGIDRVHQLVAELAKLIQNDFGYTDTAGFKIRCSICNKILYGEKDANAHMKESGHHQFEEIK</sequence>
<gene>
    <name evidence="2" type="ORF">AX774_g425</name>
</gene>
<dbReference type="Pfam" id="PF24560">
    <property type="entry name" value="zf-C2H2_OTU1_C"/>
    <property type="match status" value="1"/>
</dbReference>
<dbReference type="AlphaFoldDB" id="A0A1R1PYH4"/>
<dbReference type="PROSITE" id="PS00028">
    <property type="entry name" value="ZINC_FINGER_C2H2_1"/>
    <property type="match status" value="1"/>
</dbReference>
<dbReference type="InterPro" id="IPR013087">
    <property type="entry name" value="Znf_C2H2_type"/>
</dbReference>
<evidence type="ECO:0000313" key="3">
    <source>
        <dbReference type="Proteomes" id="UP000188320"/>
    </source>
</evidence>
<accession>A0A1R1PYH4</accession>